<dbReference type="EMBL" id="LT629772">
    <property type="protein sequence ID" value="SDR88284.1"/>
    <property type="molecule type" value="Genomic_DNA"/>
</dbReference>
<dbReference type="OrthoDB" id="4426339at2"/>
<reference evidence="2 3" key="1">
    <citation type="submission" date="2016-10" db="EMBL/GenBank/DDBJ databases">
        <authorList>
            <person name="de Groot N.N."/>
        </authorList>
    </citation>
    <scope>NUCLEOTIDE SEQUENCE [LARGE SCALE GENOMIC DNA]</scope>
    <source>
        <strain evidence="2 3">DSM 21800</strain>
    </source>
</reference>
<dbReference type="InterPro" id="IPR035985">
    <property type="entry name" value="Ubiquitin-activating_enz"/>
</dbReference>
<evidence type="ECO:0000313" key="3">
    <source>
        <dbReference type="Proteomes" id="UP000199103"/>
    </source>
</evidence>
<dbReference type="STRING" id="630515.SAMN04489812_0200"/>
<dbReference type="InterPro" id="IPR000594">
    <property type="entry name" value="ThiF_NAD_FAD-bd"/>
</dbReference>
<organism evidence="2 3">
    <name type="scientific">Microlunatus soli</name>
    <dbReference type="NCBI Taxonomy" id="630515"/>
    <lineage>
        <taxon>Bacteria</taxon>
        <taxon>Bacillati</taxon>
        <taxon>Actinomycetota</taxon>
        <taxon>Actinomycetes</taxon>
        <taxon>Propionibacteriales</taxon>
        <taxon>Propionibacteriaceae</taxon>
        <taxon>Microlunatus</taxon>
    </lineage>
</organism>
<name>A0A1H1MNC0_9ACTN</name>
<dbReference type="AlphaFoldDB" id="A0A1H1MNC0"/>
<dbReference type="Pfam" id="PF00899">
    <property type="entry name" value="ThiF"/>
    <property type="match status" value="1"/>
</dbReference>
<evidence type="ECO:0000259" key="1">
    <source>
        <dbReference type="Pfam" id="PF00899"/>
    </source>
</evidence>
<protein>
    <submittedName>
        <fullName evidence="2">Bacteriocin biosynthesis cyclodehydratase domain-containing protein</fullName>
    </submittedName>
</protein>
<gene>
    <name evidence="2" type="ORF">SAMN04489812_0200</name>
</gene>
<proteinExistence type="predicted"/>
<accession>A0A1H1MNC0</accession>
<evidence type="ECO:0000313" key="2">
    <source>
        <dbReference type="EMBL" id="SDR88284.1"/>
    </source>
</evidence>
<feature type="domain" description="THIF-type NAD/FAD binding fold" evidence="1">
    <location>
        <begin position="101"/>
        <end position="155"/>
    </location>
</feature>
<dbReference type="Proteomes" id="UP000199103">
    <property type="component" value="Chromosome I"/>
</dbReference>
<sequence>MLDIGPDMATRSVPRLAPWLPLLQRGPGELQVGIGAEAGLVLSGVPDGVEQVLQLADGRHTTTELHLQAIRREIEPALIDRILRLLQTAGLLIESDAGSSRLIDLDGLRVRLLGAGVLGSAVARTVLRAGAARLYLVDNDPVDPTTHPRAGLATTQAEALAVGLDDRVEVVDHWSKPEHSAPDLTLIATDLAEPDPAIGDDFVSTGHRHLYLRPTRGGAVVGPFVHPGRTPCLRCLDLTRRDADPRWPTLLPQLCRTRLPIDRVLADWAASTAITQVVSDHAGRLPSTLFGTLEMTADECEAKFRRWPMHPTCGCAG</sequence>
<dbReference type="SUPFAM" id="SSF69572">
    <property type="entry name" value="Activating enzymes of the ubiquitin-like proteins"/>
    <property type="match status" value="1"/>
</dbReference>
<dbReference type="GO" id="GO:0008641">
    <property type="term" value="F:ubiquitin-like modifier activating enzyme activity"/>
    <property type="evidence" value="ECO:0007669"/>
    <property type="project" value="InterPro"/>
</dbReference>
<dbReference type="RefSeq" id="WP_091518463.1">
    <property type="nucleotide sequence ID" value="NZ_LT629772.1"/>
</dbReference>
<dbReference type="Gene3D" id="3.40.50.720">
    <property type="entry name" value="NAD(P)-binding Rossmann-like Domain"/>
    <property type="match status" value="1"/>
</dbReference>
<keyword evidence="3" id="KW-1185">Reference proteome</keyword>